<gene>
    <name evidence="1" type="ORF">PsorP6_004624</name>
</gene>
<comment type="caution">
    <text evidence="1">The sequence shown here is derived from an EMBL/GenBank/DDBJ whole genome shotgun (WGS) entry which is preliminary data.</text>
</comment>
<dbReference type="Proteomes" id="UP001163321">
    <property type="component" value="Chromosome 8"/>
</dbReference>
<organism evidence="1 2">
    <name type="scientific">Peronosclerospora sorghi</name>
    <dbReference type="NCBI Taxonomy" id="230839"/>
    <lineage>
        <taxon>Eukaryota</taxon>
        <taxon>Sar</taxon>
        <taxon>Stramenopiles</taxon>
        <taxon>Oomycota</taxon>
        <taxon>Peronosporomycetes</taxon>
        <taxon>Peronosporales</taxon>
        <taxon>Peronosporaceae</taxon>
        <taxon>Peronosclerospora</taxon>
    </lineage>
</organism>
<accession>A0ACC0VN73</accession>
<protein>
    <submittedName>
        <fullName evidence="1">Uncharacterized protein</fullName>
    </submittedName>
</protein>
<dbReference type="EMBL" id="CM047587">
    <property type="protein sequence ID" value="KAI9907943.1"/>
    <property type="molecule type" value="Genomic_DNA"/>
</dbReference>
<sequence length="128" mass="14729">MGAITDHRNKFDHVEYLDVAIKDNVDVDITQEFGPTIEFIQKAADVGGSASPLCRRRLALVHDLHLSRRFQSLIPTMIIHTDDTNNKYDDDMDVVDDLAHLMQPLEVMARTLHRKHVDFLFTTRMPET</sequence>
<keyword evidence="2" id="KW-1185">Reference proteome</keyword>
<name>A0ACC0VN73_9STRA</name>
<proteinExistence type="predicted"/>
<reference evidence="1 2" key="1">
    <citation type="journal article" date="2022" name="bioRxiv">
        <title>The genome of the oomycete Peronosclerospora sorghi, a cosmopolitan pathogen of maize and sorghum, is inflated with dispersed pseudogenes.</title>
        <authorList>
            <person name="Fletcher K."/>
            <person name="Martin F."/>
            <person name="Isakeit T."/>
            <person name="Cavanaugh K."/>
            <person name="Magill C."/>
            <person name="Michelmore R."/>
        </authorList>
    </citation>
    <scope>NUCLEOTIDE SEQUENCE [LARGE SCALE GENOMIC DNA]</scope>
    <source>
        <strain evidence="1">P6</strain>
    </source>
</reference>
<evidence type="ECO:0000313" key="2">
    <source>
        <dbReference type="Proteomes" id="UP001163321"/>
    </source>
</evidence>
<evidence type="ECO:0000313" key="1">
    <source>
        <dbReference type="EMBL" id="KAI9907943.1"/>
    </source>
</evidence>